<evidence type="ECO:0000259" key="18">
    <source>
        <dbReference type="PROSITE" id="PS51193"/>
    </source>
</evidence>
<evidence type="ECO:0000256" key="3">
    <source>
        <dbReference type="ARBA" id="ARBA00022723"/>
    </source>
</evidence>
<sequence length="667" mass="74261">MLNVDDILADGGAVAKRLTNYEQREEQLQMAAGVAQAIATKRHLIVEAGTGVGKSLGYLVPAILSLAANQESKDETKRRIVISTHTISLQEQLIEKDIPLLNSVIPLEFSAVLAKGRGNYVSLRRLRDAARNAGTLFGSEQEVSQLDPLLQWSKDTVDGSRSDLPIRVLPQVWDEVRSDSGNCLGRKCPSYNDCHYFKARQRLQNADILVVNHALFFTDLALRRLGVNLLPDYQCVILDEAHTVPDVASDHLGLGVTMGQIDYTLRRLYNNSRNKGLLVVHGLGEAQKQVVKCVEAANEFFGDVQGWYERTASGGSNRRGSTLRVHKKGVVANRLSKSMNELSKMVSLAAEDVKSPAEKQNLIAAADRLTAMSSSVEQWRTHELEDSVYWIESSMRRSGKQHVGLMAAPLDVGPLIRENLFDKVDSVIMASATIAVGDGSFDFFQNRVGLTQGDSLQLGSPFDYEEQAKLIVVRDMANPSTHRDLHERQCIEAIRHYVKQTDGHAFVLFTSYEFLSRTERELRPWMIENDYGIFSQASGVPRGQLLDQFKNSPRSILFGTASFWQGVDVQGDALQNVIITKLPFSVPDQPLLEARLDAIREAGGNPFNEYQLPEAVIKFKQGFGRLIRSRQDSGIVVVLDPRIRTKPYGRVFINSLPKCTIVEESIE</sequence>
<evidence type="ECO:0000256" key="13">
    <source>
        <dbReference type="ARBA" id="ARBA00023235"/>
    </source>
</evidence>
<keyword evidence="13" id="KW-0413">Isomerase</keyword>
<dbReference type="InterPro" id="IPR006555">
    <property type="entry name" value="ATP-dep_Helicase_C"/>
</dbReference>
<comment type="catalytic activity">
    <reaction evidence="16">
        <text>ATP + H2O = ADP + phosphate + H(+)</text>
        <dbReference type="Rhea" id="RHEA:13065"/>
        <dbReference type="ChEBI" id="CHEBI:15377"/>
        <dbReference type="ChEBI" id="CHEBI:15378"/>
        <dbReference type="ChEBI" id="CHEBI:30616"/>
        <dbReference type="ChEBI" id="CHEBI:43474"/>
        <dbReference type="ChEBI" id="CHEBI:456216"/>
        <dbReference type="EC" id="5.6.2.3"/>
    </reaction>
</comment>
<evidence type="ECO:0000256" key="8">
    <source>
        <dbReference type="ARBA" id="ARBA00022840"/>
    </source>
</evidence>
<dbReference type="PANTHER" id="PTHR11472:SF34">
    <property type="entry name" value="REGULATOR OF TELOMERE ELONGATION HELICASE 1"/>
    <property type="match status" value="1"/>
</dbReference>
<evidence type="ECO:0000256" key="7">
    <source>
        <dbReference type="ARBA" id="ARBA00022806"/>
    </source>
</evidence>
<dbReference type="Pfam" id="PF13307">
    <property type="entry name" value="Helicase_C_2"/>
    <property type="match status" value="1"/>
</dbReference>
<evidence type="ECO:0000259" key="17">
    <source>
        <dbReference type="PROSITE" id="PS51192"/>
    </source>
</evidence>
<dbReference type="Gene3D" id="3.40.50.300">
    <property type="entry name" value="P-loop containing nucleotide triphosphate hydrolases"/>
    <property type="match status" value="2"/>
</dbReference>
<keyword evidence="2" id="KW-0004">4Fe-4S</keyword>
<evidence type="ECO:0000256" key="6">
    <source>
        <dbReference type="ARBA" id="ARBA00022801"/>
    </source>
</evidence>
<dbReference type="SUPFAM" id="SSF52540">
    <property type="entry name" value="P-loop containing nucleoside triphosphate hydrolases"/>
    <property type="match status" value="2"/>
</dbReference>
<evidence type="ECO:0000256" key="15">
    <source>
        <dbReference type="ARBA" id="ARBA00044969"/>
    </source>
</evidence>
<dbReference type="InterPro" id="IPR014001">
    <property type="entry name" value="Helicase_ATP-bd"/>
</dbReference>
<keyword evidence="3" id="KW-0479">Metal-binding</keyword>
<comment type="similarity">
    <text evidence="14">Belongs to the helicase family. DinG subfamily.</text>
</comment>
<dbReference type="GO" id="GO:0006281">
    <property type="term" value="P:DNA repair"/>
    <property type="evidence" value="ECO:0007669"/>
    <property type="project" value="UniProtKB-KW"/>
</dbReference>
<proteinExistence type="inferred from homology"/>
<dbReference type="GO" id="GO:0051539">
    <property type="term" value="F:4 iron, 4 sulfur cluster binding"/>
    <property type="evidence" value="ECO:0007669"/>
    <property type="project" value="UniProtKB-KW"/>
</dbReference>
<accession>A0A5B9PHX0</accession>
<name>A0A5B9PHX0_9BACT</name>
<evidence type="ECO:0000256" key="11">
    <source>
        <dbReference type="ARBA" id="ARBA00023125"/>
    </source>
</evidence>
<evidence type="ECO:0000256" key="10">
    <source>
        <dbReference type="ARBA" id="ARBA00023014"/>
    </source>
</evidence>
<keyword evidence="4" id="KW-0547">Nucleotide-binding</keyword>
<keyword evidence="9" id="KW-0408">Iron</keyword>
<keyword evidence="5" id="KW-0227">DNA damage</keyword>
<dbReference type="SMART" id="SM00488">
    <property type="entry name" value="DEXDc2"/>
    <property type="match status" value="1"/>
</dbReference>
<keyword evidence="10" id="KW-0411">Iron-sulfur</keyword>
<dbReference type="KEGG" id="mff:MFFC18_41900"/>
<evidence type="ECO:0000256" key="12">
    <source>
        <dbReference type="ARBA" id="ARBA00023204"/>
    </source>
</evidence>
<dbReference type="RefSeq" id="WP_075083552.1">
    <property type="nucleotide sequence ID" value="NZ_CP042912.1"/>
</dbReference>
<dbReference type="GO" id="GO:0003677">
    <property type="term" value="F:DNA binding"/>
    <property type="evidence" value="ECO:0007669"/>
    <property type="project" value="UniProtKB-KW"/>
</dbReference>
<dbReference type="STRING" id="980251.GCA_001642875_00766"/>
<keyword evidence="6 19" id="KW-0378">Hydrolase</keyword>
<dbReference type="GO" id="GO:0005524">
    <property type="term" value="F:ATP binding"/>
    <property type="evidence" value="ECO:0007669"/>
    <property type="project" value="UniProtKB-KW"/>
</dbReference>
<dbReference type="Pfam" id="PF06733">
    <property type="entry name" value="DEAD_2"/>
    <property type="match status" value="1"/>
</dbReference>
<dbReference type="PROSITE" id="PS51193">
    <property type="entry name" value="HELICASE_ATP_BIND_2"/>
    <property type="match status" value="1"/>
</dbReference>
<dbReference type="InterPro" id="IPR011545">
    <property type="entry name" value="DEAD/DEAH_box_helicase_dom"/>
</dbReference>
<evidence type="ECO:0000256" key="14">
    <source>
        <dbReference type="ARBA" id="ARBA00038058"/>
    </source>
</evidence>
<protein>
    <recommendedName>
        <fullName evidence="15">DNA 5'-3' helicase</fullName>
        <ecNumber evidence="15">5.6.2.3</ecNumber>
    </recommendedName>
</protein>
<dbReference type="PANTHER" id="PTHR11472">
    <property type="entry name" value="DNA REPAIR DEAD HELICASE RAD3/XP-D SUBFAMILY MEMBER"/>
    <property type="match status" value="1"/>
</dbReference>
<gene>
    <name evidence="19" type="primary">dinG</name>
    <name evidence="19" type="ORF">MFFC18_41900</name>
</gene>
<dbReference type="EMBL" id="CP042912">
    <property type="protein sequence ID" value="QEG24272.1"/>
    <property type="molecule type" value="Genomic_DNA"/>
</dbReference>
<dbReference type="InterPro" id="IPR006554">
    <property type="entry name" value="Helicase-like_DEXD_c2"/>
</dbReference>
<feature type="domain" description="Helicase ATP-binding" evidence="18">
    <location>
        <begin position="13"/>
        <end position="293"/>
    </location>
</feature>
<dbReference type="GO" id="GO:0046872">
    <property type="term" value="F:metal ion binding"/>
    <property type="evidence" value="ECO:0007669"/>
    <property type="project" value="UniProtKB-KW"/>
</dbReference>
<dbReference type="Proteomes" id="UP000322214">
    <property type="component" value="Chromosome"/>
</dbReference>
<dbReference type="EC" id="5.6.2.3" evidence="15"/>
<keyword evidence="11" id="KW-0238">DNA-binding</keyword>
<keyword evidence="7 19" id="KW-0347">Helicase</keyword>
<feature type="domain" description="Helicase ATP-binding" evidence="17">
    <location>
        <begin position="35"/>
        <end position="276"/>
    </location>
</feature>
<dbReference type="SMART" id="SM00487">
    <property type="entry name" value="DEXDc"/>
    <property type="match status" value="1"/>
</dbReference>
<evidence type="ECO:0000256" key="5">
    <source>
        <dbReference type="ARBA" id="ARBA00022763"/>
    </source>
</evidence>
<organism evidence="19 20">
    <name type="scientific">Mariniblastus fucicola</name>
    <dbReference type="NCBI Taxonomy" id="980251"/>
    <lineage>
        <taxon>Bacteria</taxon>
        <taxon>Pseudomonadati</taxon>
        <taxon>Planctomycetota</taxon>
        <taxon>Planctomycetia</taxon>
        <taxon>Pirellulales</taxon>
        <taxon>Pirellulaceae</taxon>
        <taxon>Mariniblastus</taxon>
    </lineage>
</organism>
<keyword evidence="12" id="KW-0234">DNA repair</keyword>
<evidence type="ECO:0000256" key="9">
    <source>
        <dbReference type="ARBA" id="ARBA00023004"/>
    </source>
</evidence>
<reference evidence="19 20" key="1">
    <citation type="submission" date="2019-08" db="EMBL/GenBank/DDBJ databases">
        <title>Deep-cultivation of Planctomycetes and their phenomic and genomic characterization uncovers novel biology.</title>
        <authorList>
            <person name="Wiegand S."/>
            <person name="Jogler M."/>
            <person name="Boedeker C."/>
            <person name="Pinto D."/>
            <person name="Vollmers J."/>
            <person name="Rivas-Marin E."/>
            <person name="Kohn T."/>
            <person name="Peeters S.H."/>
            <person name="Heuer A."/>
            <person name="Rast P."/>
            <person name="Oberbeckmann S."/>
            <person name="Bunk B."/>
            <person name="Jeske O."/>
            <person name="Meyerdierks A."/>
            <person name="Storesund J.E."/>
            <person name="Kallscheuer N."/>
            <person name="Luecker S."/>
            <person name="Lage O.M."/>
            <person name="Pohl T."/>
            <person name="Merkel B.J."/>
            <person name="Hornburger P."/>
            <person name="Mueller R.-W."/>
            <person name="Bruemmer F."/>
            <person name="Labrenz M."/>
            <person name="Spormann A.M."/>
            <person name="Op den Camp H."/>
            <person name="Overmann J."/>
            <person name="Amann R."/>
            <person name="Jetten M.S.M."/>
            <person name="Mascher T."/>
            <person name="Medema M.H."/>
            <person name="Devos D.P."/>
            <person name="Kaster A.-K."/>
            <person name="Ovreas L."/>
            <person name="Rohde M."/>
            <person name="Galperin M.Y."/>
            <person name="Jogler C."/>
        </authorList>
    </citation>
    <scope>NUCLEOTIDE SEQUENCE [LARGE SCALE GENOMIC DNA]</scope>
    <source>
        <strain evidence="19 20">FC18</strain>
    </source>
</reference>
<evidence type="ECO:0000256" key="2">
    <source>
        <dbReference type="ARBA" id="ARBA00022485"/>
    </source>
</evidence>
<dbReference type="SMART" id="SM00491">
    <property type="entry name" value="HELICc2"/>
    <property type="match status" value="1"/>
</dbReference>
<dbReference type="InterPro" id="IPR014013">
    <property type="entry name" value="Helic_SF1/SF2_ATP-bd_DinG/Rad3"/>
</dbReference>
<evidence type="ECO:0000313" key="20">
    <source>
        <dbReference type="Proteomes" id="UP000322214"/>
    </source>
</evidence>
<dbReference type="InterPro" id="IPR027417">
    <property type="entry name" value="P-loop_NTPase"/>
</dbReference>
<dbReference type="Pfam" id="PF00270">
    <property type="entry name" value="DEAD"/>
    <property type="match status" value="1"/>
</dbReference>
<dbReference type="GO" id="GO:0043139">
    <property type="term" value="F:5'-3' DNA helicase activity"/>
    <property type="evidence" value="ECO:0007669"/>
    <property type="project" value="UniProtKB-EC"/>
</dbReference>
<comment type="cofactor">
    <cofactor evidence="1">
        <name>[4Fe-4S] cluster</name>
        <dbReference type="ChEBI" id="CHEBI:49883"/>
    </cofactor>
</comment>
<dbReference type="PROSITE" id="PS51192">
    <property type="entry name" value="HELICASE_ATP_BIND_1"/>
    <property type="match status" value="1"/>
</dbReference>
<dbReference type="InterPro" id="IPR045028">
    <property type="entry name" value="DinG/Rad3-like"/>
</dbReference>
<dbReference type="GO" id="GO:0016887">
    <property type="term" value="F:ATP hydrolysis activity"/>
    <property type="evidence" value="ECO:0007669"/>
    <property type="project" value="RHEA"/>
</dbReference>
<keyword evidence="8" id="KW-0067">ATP-binding</keyword>
<keyword evidence="20" id="KW-1185">Reference proteome</keyword>
<dbReference type="AlphaFoldDB" id="A0A5B9PHX0"/>
<dbReference type="InterPro" id="IPR010614">
    <property type="entry name" value="RAD3-like_helicase_DEAD"/>
</dbReference>
<dbReference type="FunFam" id="3.40.50.300:FF:000437">
    <property type="entry name" value="ATP-dependent DNA helicase DinG"/>
    <property type="match status" value="1"/>
</dbReference>
<evidence type="ECO:0000256" key="16">
    <source>
        <dbReference type="ARBA" id="ARBA00048954"/>
    </source>
</evidence>
<evidence type="ECO:0000256" key="4">
    <source>
        <dbReference type="ARBA" id="ARBA00022741"/>
    </source>
</evidence>
<evidence type="ECO:0000313" key="19">
    <source>
        <dbReference type="EMBL" id="QEG24272.1"/>
    </source>
</evidence>
<evidence type="ECO:0000256" key="1">
    <source>
        <dbReference type="ARBA" id="ARBA00001966"/>
    </source>
</evidence>